<dbReference type="SUPFAM" id="SSF48557">
    <property type="entry name" value="L-aspartase-like"/>
    <property type="match status" value="1"/>
</dbReference>
<dbReference type="InterPro" id="IPR000362">
    <property type="entry name" value="Fumarate_lyase_fam"/>
</dbReference>
<dbReference type="InterPro" id="IPR020557">
    <property type="entry name" value="Fumarate_lyase_CS"/>
</dbReference>
<dbReference type="EMBL" id="CP118868">
    <property type="protein sequence ID" value="WEG35403.1"/>
    <property type="molecule type" value="Genomic_DNA"/>
</dbReference>
<dbReference type="PANTHER" id="PTHR42696:SF2">
    <property type="entry name" value="ASPARTATE AMMONIA-LYASE"/>
    <property type="match status" value="1"/>
</dbReference>
<feature type="region of interest" description="Disordered" evidence="3">
    <location>
        <begin position="505"/>
        <end position="528"/>
    </location>
</feature>
<dbReference type="InterPro" id="IPR008948">
    <property type="entry name" value="L-Aspartase-like"/>
</dbReference>
<reference evidence="6 7" key="1">
    <citation type="submission" date="2023-02" db="EMBL/GenBank/DDBJ databases">
        <title>Novel Oscillospiraceae bacterial genomes.</title>
        <authorList>
            <person name="Srinivasan S."/>
            <person name="Austin M.N."/>
            <person name="Fiedler T.L."/>
            <person name="Strenk S.M."/>
            <person name="Agnew K.J."/>
            <person name="Nagana Gowda G.A."/>
            <person name="Raftery D."/>
            <person name="Beamer M.A."/>
            <person name="Achilles S.L."/>
            <person name="Wiesenfeld H.C."/>
            <person name="Fredricks D.N."/>
            <person name="Hillier S.L."/>
        </authorList>
    </citation>
    <scope>NUCLEOTIDE SEQUENCE [LARGE SCALE GENOMIC DNA]</scope>
    <source>
        <strain evidence="6 7">CHIC02 1186E3-8</strain>
    </source>
</reference>
<dbReference type="InterPro" id="IPR024083">
    <property type="entry name" value="Fumarase/histidase_N"/>
</dbReference>
<evidence type="ECO:0000313" key="6">
    <source>
        <dbReference type="EMBL" id="WEG35403.1"/>
    </source>
</evidence>
<keyword evidence="7" id="KW-1185">Reference proteome</keyword>
<dbReference type="Gene3D" id="1.10.275.10">
    <property type="entry name" value="Fumarase/aspartase (N-terminal domain)"/>
    <property type="match status" value="1"/>
</dbReference>
<evidence type="ECO:0000259" key="5">
    <source>
        <dbReference type="Pfam" id="PF10415"/>
    </source>
</evidence>
<dbReference type="Pfam" id="PF00206">
    <property type="entry name" value="Lyase_1"/>
    <property type="match status" value="1"/>
</dbReference>
<proteinExistence type="predicted"/>
<evidence type="ECO:0000259" key="4">
    <source>
        <dbReference type="Pfam" id="PF00206"/>
    </source>
</evidence>
<dbReference type="NCBIfam" id="NF008909">
    <property type="entry name" value="PRK12273.1"/>
    <property type="match status" value="1"/>
</dbReference>
<evidence type="ECO:0000313" key="7">
    <source>
        <dbReference type="Proteomes" id="UP001220478"/>
    </source>
</evidence>
<dbReference type="Gene3D" id="1.20.200.10">
    <property type="entry name" value="Fumarase/aspartase (Central domain)"/>
    <property type="match status" value="1"/>
</dbReference>
<dbReference type="Gene3D" id="1.10.40.30">
    <property type="entry name" value="Fumarase/aspartase (C-terminal domain)"/>
    <property type="match status" value="1"/>
</dbReference>
<dbReference type="InterPro" id="IPR022761">
    <property type="entry name" value="Fumarate_lyase_N"/>
</dbReference>
<dbReference type="Proteomes" id="UP001220478">
    <property type="component" value="Chromosome"/>
</dbReference>
<protein>
    <submittedName>
        <fullName evidence="6">Aspartate ammonia-lyase</fullName>
    </submittedName>
</protein>
<evidence type="ECO:0000256" key="2">
    <source>
        <dbReference type="ARBA" id="ARBA00023239"/>
    </source>
</evidence>
<feature type="domain" description="Fumarate lyase N-terminal" evidence="4">
    <location>
        <begin position="60"/>
        <end position="389"/>
    </location>
</feature>
<dbReference type="InterPro" id="IPR018951">
    <property type="entry name" value="Fumarase_C_C"/>
</dbReference>
<accession>A0ABY8C7T3</accession>
<organism evidence="6 7">
    <name type="scientific">Amygdalobacter indicium</name>
    <dbReference type="NCBI Taxonomy" id="3029272"/>
    <lineage>
        <taxon>Bacteria</taxon>
        <taxon>Bacillati</taxon>
        <taxon>Bacillota</taxon>
        <taxon>Clostridia</taxon>
        <taxon>Eubacteriales</taxon>
        <taxon>Oscillospiraceae</taxon>
        <taxon>Amygdalobacter</taxon>
    </lineage>
</organism>
<keyword evidence="2" id="KW-0456">Lyase</keyword>
<name>A0ABY8C7T3_9FIRM</name>
<dbReference type="CDD" id="cd01357">
    <property type="entry name" value="Aspartase"/>
    <property type="match status" value="1"/>
</dbReference>
<dbReference type="PRINTS" id="PR00149">
    <property type="entry name" value="FUMRATELYASE"/>
</dbReference>
<dbReference type="PROSITE" id="PS00163">
    <property type="entry name" value="FUMARATE_LYASES"/>
    <property type="match status" value="1"/>
</dbReference>
<dbReference type="Pfam" id="PF10415">
    <property type="entry name" value="FumaraseC_C"/>
    <property type="match status" value="1"/>
</dbReference>
<keyword evidence="1" id="KW-0028">Amino-acid biosynthesis</keyword>
<evidence type="ECO:0000256" key="3">
    <source>
        <dbReference type="SAM" id="MobiDB-lite"/>
    </source>
</evidence>
<dbReference type="InterPro" id="IPR051546">
    <property type="entry name" value="Aspartate_Ammonia-Lyase"/>
</dbReference>
<sequence length="528" mass="57668">MSDFKQEVVEKLLHNTFNEANIPSDWHKPEEQANLAIGVILSKQEKKPDFAYRLESDSIGEKKVAKNAYYGVQTLRGAINFPITGMRMHRYLIDSVAEIKKAAAITNYTAGRLDEERATAISQACDEIVAGYLHDQFIVDPIQGGAGTSLNMNANEVIANRAIEILGGEKGDYSIVHPNDHVNFAQSTNDVFPSCGKMTAIKLILEAQKALNDLASALQAKAKEFDNVLKMGRTQLQDAVPIRLGQEFSAYAAAVQRDIKRFDKAVSCLADLPMGGTAIGTGLNADINYVNNIVPNIVAISHLPLRQAENLVDATQNLDGYVEASGIIKTCAVNLSKMCNDLRLLSSGPRCGFAEINLPSMQNGSSIMPGKVNPVIPEVVNQVAFNIIGNDTTITLACEAGQMELNAFEPVIFYNLFQSAETLTHAVRTLIDNCINGISVNEERCRDLVNHSIGIVTALNPYIGYKNAAKIAKEAQKTGRQVGELILENKLLSSKQLETLMNPQNMTGPGISGDTSEWQKHYHLKNKH</sequence>
<dbReference type="RefSeq" id="WP_315567832.1">
    <property type="nucleotide sequence ID" value="NZ_CP118866.1"/>
</dbReference>
<evidence type="ECO:0000256" key="1">
    <source>
        <dbReference type="ARBA" id="ARBA00022605"/>
    </source>
</evidence>
<dbReference type="PANTHER" id="PTHR42696">
    <property type="entry name" value="ASPARTATE AMMONIA-LYASE"/>
    <property type="match status" value="1"/>
</dbReference>
<gene>
    <name evidence="6" type="ORF">PYS61_05595</name>
</gene>
<feature type="domain" description="Fumarase C C-terminal" evidence="5">
    <location>
        <begin position="455"/>
        <end position="508"/>
    </location>
</feature>